<feature type="region of interest" description="Disordered" evidence="1">
    <location>
        <begin position="57"/>
        <end position="79"/>
    </location>
</feature>
<gene>
    <name evidence="2" type="ORF">FHS27_000210</name>
</gene>
<keyword evidence="3" id="KW-1185">Reference proteome</keyword>
<proteinExistence type="predicted"/>
<dbReference type="RefSeq" id="WP_184300511.1">
    <property type="nucleotide sequence ID" value="NZ_JACHXU010000001.1"/>
</dbReference>
<comment type="caution">
    <text evidence="2">The sequence shown here is derived from an EMBL/GenBank/DDBJ whole genome shotgun (WGS) entry which is preliminary data.</text>
</comment>
<reference evidence="2 3" key="1">
    <citation type="submission" date="2020-08" db="EMBL/GenBank/DDBJ databases">
        <title>Genomic Encyclopedia of Type Strains, Phase III (KMG-III): the genomes of soil and plant-associated and newly described type strains.</title>
        <authorList>
            <person name="Whitman W."/>
        </authorList>
    </citation>
    <scope>NUCLEOTIDE SEQUENCE [LARGE SCALE GENOMIC DNA]</scope>
    <source>
        <strain evidence="2 3">CECT 8075</strain>
    </source>
</reference>
<organism evidence="2 3">
    <name type="scientific">Aporhodopirellula rubra</name>
    <dbReference type="NCBI Taxonomy" id="980271"/>
    <lineage>
        <taxon>Bacteria</taxon>
        <taxon>Pseudomonadati</taxon>
        <taxon>Planctomycetota</taxon>
        <taxon>Planctomycetia</taxon>
        <taxon>Pirellulales</taxon>
        <taxon>Pirellulaceae</taxon>
        <taxon>Aporhodopirellula</taxon>
    </lineage>
</organism>
<protein>
    <submittedName>
        <fullName evidence="2">Uncharacterized protein</fullName>
    </submittedName>
</protein>
<evidence type="ECO:0000313" key="3">
    <source>
        <dbReference type="Proteomes" id="UP000536179"/>
    </source>
</evidence>
<dbReference type="AlphaFoldDB" id="A0A7W5DTU9"/>
<name>A0A7W5DTU9_9BACT</name>
<dbReference type="Proteomes" id="UP000536179">
    <property type="component" value="Unassembled WGS sequence"/>
</dbReference>
<sequence>MNKSLLHDGILGLHDQRDSLTLYGILEANPDAARLAMEVPDDAFLIKLRSFLSSDDATSAVDNATPDRSSSDSNENTAE</sequence>
<evidence type="ECO:0000256" key="1">
    <source>
        <dbReference type="SAM" id="MobiDB-lite"/>
    </source>
</evidence>
<evidence type="ECO:0000313" key="2">
    <source>
        <dbReference type="EMBL" id="MBB3204446.1"/>
    </source>
</evidence>
<dbReference type="EMBL" id="JACHXU010000001">
    <property type="protein sequence ID" value="MBB3204446.1"/>
    <property type="molecule type" value="Genomic_DNA"/>
</dbReference>
<accession>A0A7W5DTU9</accession>